<feature type="domain" description="TfoX C-terminal" evidence="1">
    <location>
        <begin position="2"/>
        <end position="74"/>
    </location>
</feature>
<name>A0A1L8TLQ0_9ENTE</name>
<dbReference type="Gene3D" id="1.10.150.20">
    <property type="entry name" value="5' to 3' exonuclease, C-terminal subdomain"/>
    <property type="match status" value="1"/>
</dbReference>
<protein>
    <recommendedName>
        <fullName evidence="1">TfoX C-terminal domain-containing protein</fullName>
    </recommendedName>
</protein>
<evidence type="ECO:0000313" key="2">
    <source>
        <dbReference type="EMBL" id="OJG45216.1"/>
    </source>
</evidence>
<gene>
    <name evidence="2" type="ORF">RV04_GL002264</name>
</gene>
<dbReference type="EMBL" id="JXKQ01000007">
    <property type="protein sequence ID" value="OJG45216.1"/>
    <property type="molecule type" value="Genomic_DNA"/>
</dbReference>
<sequence>MKNIGVVNEEKLGRVGIDTAEKLKELGTENSFLKVYHLVDKDACLHLLYALEGAIQDIPKRELSERRKSELRNFYRQTD</sequence>
<organism evidence="2 3">
    <name type="scientific">Enterococcus hermanniensis</name>
    <dbReference type="NCBI Taxonomy" id="249189"/>
    <lineage>
        <taxon>Bacteria</taxon>
        <taxon>Bacillati</taxon>
        <taxon>Bacillota</taxon>
        <taxon>Bacilli</taxon>
        <taxon>Lactobacillales</taxon>
        <taxon>Enterococcaceae</taxon>
        <taxon>Enterococcus</taxon>
    </lineage>
</organism>
<accession>A0A1L8TLQ0</accession>
<dbReference type="STRING" id="249189.RV04_GL002264"/>
<comment type="caution">
    <text evidence="2">The sequence shown here is derived from an EMBL/GenBank/DDBJ whole genome shotgun (WGS) entry which is preliminary data.</text>
</comment>
<keyword evidence="3" id="KW-1185">Reference proteome</keyword>
<dbReference type="Proteomes" id="UP000182077">
    <property type="component" value="Unassembled WGS sequence"/>
</dbReference>
<dbReference type="PANTHER" id="PTHR36121:SF1">
    <property type="entry name" value="PROTEIN SXY"/>
    <property type="match status" value="1"/>
</dbReference>
<dbReference type="InterPro" id="IPR047525">
    <property type="entry name" value="TfoX-like"/>
</dbReference>
<evidence type="ECO:0000313" key="3">
    <source>
        <dbReference type="Proteomes" id="UP000182077"/>
    </source>
</evidence>
<dbReference type="AlphaFoldDB" id="A0A1L8TLQ0"/>
<reference evidence="2 3" key="1">
    <citation type="submission" date="2014-12" db="EMBL/GenBank/DDBJ databases">
        <title>Draft genome sequences of 29 type strains of Enterococci.</title>
        <authorList>
            <person name="Zhong Z."/>
            <person name="Sun Z."/>
            <person name="Liu W."/>
            <person name="Zhang W."/>
            <person name="Zhang H."/>
        </authorList>
    </citation>
    <scope>NUCLEOTIDE SEQUENCE [LARGE SCALE GENOMIC DNA]</scope>
    <source>
        <strain evidence="2 3">DSM 17122</strain>
    </source>
</reference>
<dbReference type="PANTHER" id="PTHR36121">
    <property type="entry name" value="PROTEIN SXY"/>
    <property type="match status" value="1"/>
</dbReference>
<evidence type="ECO:0000259" key="1">
    <source>
        <dbReference type="Pfam" id="PF04994"/>
    </source>
</evidence>
<dbReference type="InterPro" id="IPR007077">
    <property type="entry name" value="TfoX_C"/>
</dbReference>
<dbReference type="Pfam" id="PF04994">
    <property type="entry name" value="TfoX_C"/>
    <property type="match status" value="1"/>
</dbReference>
<proteinExistence type="predicted"/>